<dbReference type="EMBL" id="CAMAPE010000033">
    <property type="protein sequence ID" value="CAH9095693.1"/>
    <property type="molecule type" value="Genomic_DNA"/>
</dbReference>
<keyword evidence="1" id="KW-0653">Protein transport</keyword>
<reference evidence="4" key="1">
    <citation type="submission" date="2022-07" db="EMBL/GenBank/DDBJ databases">
        <authorList>
            <person name="Macas J."/>
            <person name="Novak P."/>
            <person name="Neumann P."/>
        </authorList>
    </citation>
    <scope>NUCLEOTIDE SEQUENCE</scope>
</reference>
<evidence type="ECO:0000256" key="1">
    <source>
        <dbReference type="ARBA" id="ARBA00022927"/>
    </source>
</evidence>
<keyword evidence="1" id="KW-0813">Transport</keyword>
<comment type="caution">
    <text evidence="4">The sequence shown here is derived from an EMBL/GenBank/DDBJ whole genome shotgun (WGS) entry which is preliminary data.</text>
</comment>
<protein>
    <recommendedName>
        <fullName evidence="3">t-SNARE coiled-coil homology domain-containing protein</fullName>
    </recommendedName>
</protein>
<feature type="compositionally biased region" description="Pro residues" evidence="2">
    <location>
        <begin position="310"/>
        <end position="332"/>
    </location>
</feature>
<dbReference type="AlphaFoldDB" id="A0A9P0ZAE2"/>
<feature type="compositionally biased region" description="Basic and acidic residues" evidence="2">
    <location>
        <begin position="633"/>
        <end position="644"/>
    </location>
</feature>
<dbReference type="GO" id="GO:0015031">
    <property type="term" value="P:protein transport"/>
    <property type="evidence" value="ECO:0007669"/>
    <property type="project" value="UniProtKB-KW"/>
</dbReference>
<dbReference type="InterPro" id="IPR000727">
    <property type="entry name" value="T_SNARE_dom"/>
</dbReference>
<evidence type="ECO:0000256" key="2">
    <source>
        <dbReference type="SAM" id="MobiDB-lite"/>
    </source>
</evidence>
<sequence length="843" mass="94010">MVVQSGDSDNSSTQPRQKKRKTKVISPAKGSAVQGEPAPESGTLPEADPESAPELPNSALSPEREATPEMDQETDFRIILQKQFDRVLAWRRWRMGPLQQIIQYFDAYEEEEAVVLHWVGTDDVSKCFNLTFLISVLQKKKDRYHGKVPTSDLSPERHVKALEEEEVEEFDAWLMEKKRKESMIKFRHSALEEGEPSTTNDIALTMEKLIKEWRESMFSEIVLEVIPSPPPSPPKSPITQPSPSKSPSKPSSPPHQKTPSPEQKTTSPHQKTPSPDQKTSTSARTPSHQKPNSRSSSPCKQPSNTRNRSPSPPPSPSHQPTPQPIIPFPQNSPPQNSLPPSKSASPQRSSHHSAASTPKKKPFFRVPSSSSDNDGFLTSSIAADETSKRRRTPPRVPSPPPSNRASPLPKGRGLEMPGFTSEEPQIPFNQFVKSAEAFGGILVHDLSKIIELNDKKHEELTHTNLQITIGFQHLTDKVAALTENLHNFMHSSTLRIDSVSRDVSGLNSVLHSHSQALLTHNQTINKISDSVHNLQKSADSSSQKLNILHSLCKEHQEQGLALLKSDKERYQKMVLLEVSTRDLQSAVDNQQSLIEGLASVTQTLPETLDEIRDAQASEFSKIELLLGDLCDAKKGEDTREEEGPSTRALSIRDPSSVDPTPYFDATKKKRLAATGTRPPPPPPRSSKKKTPSFSFNDWMKSGLSRPDRVHFEQMRKLMTPLQRENLFMDSDGLVQINHGGAIQEAEMWYGMKILNGKKSAEAVRNYLDCKLAPHWADYQNPRDLASIRAKVNAELERIDRAGPQVGARAFCLHLCTGGRNLEEDVVRASFIISNHKLCSWILL</sequence>
<organism evidence="4 5">
    <name type="scientific">Cuscuta europaea</name>
    <name type="common">European dodder</name>
    <dbReference type="NCBI Taxonomy" id="41803"/>
    <lineage>
        <taxon>Eukaryota</taxon>
        <taxon>Viridiplantae</taxon>
        <taxon>Streptophyta</taxon>
        <taxon>Embryophyta</taxon>
        <taxon>Tracheophyta</taxon>
        <taxon>Spermatophyta</taxon>
        <taxon>Magnoliopsida</taxon>
        <taxon>eudicotyledons</taxon>
        <taxon>Gunneridae</taxon>
        <taxon>Pentapetalae</taxon>
        <taxon>asterids</taxon>
        <taxon>lamiids</taxon>
        <taxon>Solanales</taxon>
        <taxon>Convolvulaceae</taxon>
        <taxon>Cuscuteae</taxon>
        <taxon>Cuscuta</taxon>
        <taxon>Cuscuta subgen. Cuscuta</taxon>
    </lineage>
</organism>
<feature type="region of interest" description="Disordered" evidence="2">
    <location>
        <begin position="225"/>
        <end position="418"/>
    </location>
</feature>
<feature type="compositionally biased region" description="Polar residues" evidence="2">
    <location>
        <begin position="342"/>
        <end position="356"/>
    </location>
</feature>
<dbReference type="PANTHER" id="PTHR48125">
    <property type="entry name" value="LP07818P1"/>
    <property type="match status" value="1"/>
</dbReference>
<dbReference type="PANTHER" id="PTHR48125:SF12">
    <property type="entry name" value="AT HOOK TRANSCRIPTION FACTOR FAMILY-RELATED"/>
    <property type="match status" value="1"/>
</dbReference>
<dbReference type="OrthoDB" id="1325645at2759"/>
<feature type="region of interest" description="Disordered" evidence="2">
    <location>
        <begin position="633"/>
        <end position="699"/>
    </location>
</feature>
<proteinExistence type="predicted"/>
<accession>A0A9P0ZAE2</accession>
<evidence type="ECO:0000313" key="5">
    <source>
        <dbReference type="Proteomes" id="UP001152484"/>
    </source>
</evidence>
<feature type="compositionally biased region" description="Polar residues" evidence="2">
    <location>
        <begin position="262"/>
        <end position="301"/>
    </location>
</feature>
<feature type="compositionally biased region" description="Low complexity" evidence="2">
    <location>
        <begin position="237"/>
        <end position="261"/>
    </location>
</feature>
<feature type="compositionally biased region" description="Pro residues" evidence="2">
    <location>
        <begin position="227"/>
        <end position="236"/>
    </location>
</feature>
<keyword evidence="5" id="KW-1185">Reference proteome</keyword>
<name>A0A9P0ZAE2_CUSEU</name>
<evidence type="ECO:0000313" key="4">
    <source>
        <dbReference type="EMBL" id="CAH9095693.1"/>
    </source>
</evidence>
<feature type="compositionally biased region" description="Polar residues" evidence="2">
    <location>
        <begin position="367"/>
        <end position="381"/>
    </location>
</feature>
<evidence type="ECO:0000259" key="3">
    <source>
        <dbReference type="PROSITE" id="PS50192"/>
    </source>
</evidence>
<feature type="domain" description="T-SNARE coiled-coil homology" evidence="3">
    <location>
        <begin position="486"/>
        <end position="548"/>
    </location>
</feature>
<gene>
    <name evidence="4" type="ORF">CEURO_LOCUS13225</name>
</gene>
<feature type="region of interest" description="Disordered" evidence="2">
    <location>
        <begin position="1"/>
        <end position="72"/>
    </location>
</feature>
<dbReference type="Proteomes" id="UP001152484">
    <property type="component" value="Unassembled WGS sequence"/>
</dbReference>
<dbReference type="PROSITE" id="PS50192">
    <property type="entry name" value="T_SNARE"/>
    <property type="match status" value="1"/>
</dbReference>
<feature type="compositionally biased region" description="Polar residues" evidence="2">
    <location>
        <begin position="1"/>
        <end position="15"/>
    </location>
</feature>